<sequence>MIDKIEQISIAHLLADAIIRIHEKRPLSPLFSIEKKI</sequence>
<dbReference type="EMBL" id="AEDY01000104">
    <property type="protein sequence ID" value="EFO53655.1"/>
    <property type="molecule type" value="Genomic_DNA"/>
</dbReference>
<name>A0ABN0B3K8_9STRE</name>
<keyword evidence="1" id="KW-0808">Transferase</keyword>
<dbReference type="EC" id="2.7.6.1" evidence="1"/>
<accession>A0ABN0B3K8</accession>
<protein>
    <submittedName>
        <fullName evidence="1">Ribose-phosphate pyrophosphokinase 1</fullName>
        <ecNumber evidence="1">2.7.6.1</ecNumber>
    </submittedName>
</protein>
<evidence type="ECO:0000313" key="1">
    <source>
        <dbReference type="EMBL" id="EFO53655.1"/>
    </source>
</evidence>
<dbReference type="GO" id="GO:0004749">
    <property type="term" value="F:ribose phosphate diphosphokinase activity"/>
    <property type="evidence" value="ECO:0007669"/>
    <property type="project" value="UniProtKB-EC"/>
</dbReference>
<gene>
    <name evidence="1" type="ORF">SIN_1557</name>
</gene>
<reference evidence="1" key="1">
    <citation type="submission" date="2010-09" db="EMBL/GenBank/DDBJ databases">
        <authorList>
            <person name="Daugherty S.C."/>
            <person name="Kilian M."/>
            <person name="Tettelin H."/>
        </authorList>
    </citation>
    <scope>NUCLEOTIDE SEQUENCE [LARGE SCALE GENOMIC DNA]</scope>
    <source>
        <strain evidence="1">SK1302</strain>
    </source>
</reference>
<organism evidence="1">
    <name type="scientific">Streptococcus infantis SK1302</name>
    <dbReference type="NCBI Taxonomy" id="871237"/>
    <lineage>
        <taxon>Bacteria</taxon>
        <taxon>Bacillati</taxon>
        <taxon>Bacillota</taxon>
        <taxon>Bacilli</taxon>
        <taxon>Lactobacillales</taxon>
        <taxon>Streptococcaceae</taxon>
        <taxon>Streptococcus</taxon>
    </lineage>
</organism>
<comment type="caution">
    <text evidence="1">The sequence shown here is derived from an EMBL/GenBank/DDBJ whole genome shotgun (WGS) entry which is preliminary data.</text>
</comment>
<proteinExistence type="predicted"/>